<proteinExistence type="predicted"/>
<feature type="non-terminal residue" evidence="1">
    <location>
        <position position="1"/>
    </location>
</feature>
<organism evidence="1 2">
    <name type="scientific">Entomortierella chlamydospora</name>
    <dbReference type="NCBI Taxonomy" id="101097"/>
    <lineage>
        <taxon>Eukaryota</taxon>
        <taxon>Fungi</taxon>
        <taxon>Fungi incertae sedis</taxon>
        <taxon>Mucoromycota</taxon>
        <taxon>Mortierellomycotina</taxon>
        <taxon>Mortierellomycetes</taxon>
        <taxon>Mortierellales</taxon>
        <taxon>Mortierellaceae</taxon>
        <taxon>Entomortierella</taxon>
    </lineage>
</organism>
<dbReference type="InterPro" id="IPR036188">
    <property type="entry name" value="FAD/NAD-bd_sf"/>
</dbReference>
<protein>
    <submittedName>
        <fullName evidence="1">Uncharacterized protein</fullName>
    </submittedName>
</protein>
<gene>
    <name evidence="1" type="ORF">BGZ80_009031</name>
</gene>
<dbReference type="AlphaFoldDB" id="A0A9P6MCF0"/>
<evidence type="ECO:0000313" key="2">
    <source>
        <dbReference type="Proteomes" id="UP000703661"/>
    </source>
</evidence>
<sequence>FHPAGGAEAQHAIQDAISLANCLYSMKNCSLKSIDSAFEEYYRQRYDRNVAKFNDSAELAKILNGQ</sequence>
<accession>A0A9P6MCF0</accession>
<keyword evidence="2" id="KW-1185">Reference proteome</keyword>
<name>A0A9P6MCF0_9FUNG</name>
<dbReference type="EMBL" id="JAAAID010005118">
    <property type="protein sequence ID" value="KAF9991582.1"/>
    <property type="molecule type" value="Genomic_DNA"/>
</dbReference>
<reference evidence="1" key="1">
    <citation type="journal article" date="2020" name="Fungal Divers.">
        <title>Resolving the Mortierellaceae phylogeny through synthesis of multi-gene phylogenetics and phylogenomics.</title>
        <authorList>
            <person name="Vandepol N."/>
            <person name="Liber J."/>
            <person name="Desiro A."/>
            <person name="Na H."/>
            <person name="Kennedy M."/>
            <person name="Barry K."/>
            <person name="Grigoriev I.V."/>
            <person name="Miller A.N."/>
            <person name="O'Donnell K."/>
            <person name="Stajich J.E."/>
            <person name="Bonito G."/>
        </authorList>
    </citation>
    <scope>NUCLEOTIDE SEQUENCE</scope>
    <source>
        <strain evidence="1">NRRL 2769</strain>
    </source>
</reference>
<feature type="non-terminal residue" evidence="1">
    <location>
        <position position="66"/>
    </location>
</feature>
<evidence type="ECO:0000313" key="1">
    <source>
        <dbReference type="EMBL" id="KAF9991582.1"/>
    </source>
</evidence>
<comment type="caution">
    <text evidence="1">The sequence shown here is derived from an EMBL/GenBank/DDBJ whole genome shotgun (WGS) entry which is preliminary data.</text>
</comment>
<dbReference type="Proteomes" id="UP000703661">
    <property type="component" value="Unassembled WGS sequence"/>
</dbReference>
<dbReference type="Gene3D" id="3.50.50.60">
    <property type="entry name" value="FAD/NAD(P)-binding domain"/>
    <property type="match status" value="1"/>
</dbReference>